<dbReference type="InterPro" id="IPR020924">
    <property type="entry name" value="Ribosomal_eS6_arc"/>
</dbReference>
<dbReference type="OrthoDB" id="7793at2157"/>
<reference evidence="7" key="1">
    <citation type="submission" date="2011-12" db="EMBL/GenBank/DDBJ databases">
        <title>Complete sequence of Methanoregula formicicum SMSP.</title>
        <authorList>
            <person name="Lucas S."/>
            <person name="Han J."/>
            <person name="Lapidus A."/>
            <person name="Cheng J.-F."/>
            <person name="Goodwin L."/>
            <person name="Pitluck S."/>
            <person name="Peters L."/>
            <person name="Ovchinnikova G."/>
            <person name="Teshima H."/>
            <person name="Detter J.C."/>
            <person name="Han C."/>
            <person name="Tapia R."/>
            <person name="Land M."/>
            <person name="Hauser L."/>
            <person name="Kyrpides N."/>
            <person name="Ivanova N."/>
            <person name="Pagani I."/>
            <person name="Imachi H."/>
            <person name="Tamaki H."/>
            <person name="Sekiguchi Y."/>
            <person name="Kamagata Y."/>
            <person name="Cadillo-Quiroz H."/>
            <person name="Zinder S."/>
            <person name="Liu W.-T."/>
            <person name="Woyke T."/>
        </authorList>
    </citation>
    <scope>NUCLEOTIDE SEQUENCE [LARGE SCALE GENOMIC DNA]</scope>
    <source>
        <strain evidence="7">DSM 22288 / NBRC 105244 / SMSP</strain>
    </source>
</reference>
<protein>
    <recommendedName>
        <fullName evidence="4">Small ribosomal subunit protein eS6</fullName>
    </recommendedName>
</protein>
<name>L0HBL9_METFS</name>
<dbReference type="KEGG" id="mfo:Metfor_0355"/>
<dbReference type="GeneID" id="14309028"/>
<proteinExistence type="inferred from homology"/>
<sequence>MVEFKVVVSDPKTGRAYNVDATGGAAGAIVGKRIGDEIEAGSLGLAGYKIQITGGTDRTGIAAKKSVPGAGRKKLLLAGGIGFHPVMDGERRRKMIRASEITAEFVQINARVTAYGEKSLDELFPKVEGEKKEEKKSAPKARVGKK</sequence>
<dbReference type="AlphaFoldDB" id="L0HBL9"/>
<dbReference type="HOGENOM" id="CLU_109671_1_1_2"/>
<dbReference type="RefSeq" id="WP_015284394.1">
    <property type="nucleotide sequence ID" value="NC_019943.1"/>
</dbReference>
<keyword evidence="7" id="KW-1185">Reference proteome</keyword>
<dbReference type="InterPro" id="IPR001377">
    <property type="entry name" value="Ribosomal_eS6"/>
</dbReference>
<dbReference type="eggNOG" id="arCOG01946">
    <property type="taxonomic scope" value="Archaea"/>
</dbReference>
<dbReference type="SMART" id="SM01405">
    <property type="entry name" value="Ribosomal_S6e"/>
    <property type="match status" value="1"/>
</dbReference>
<feature type="compositionally biased region" description="Basic and acidic residues" evidence="5">
    <location>
        <begin position="127"/>
        <end position="137"/>
    </location>
</feature>
<gene>
    <name evidence="4" type="primary">rps6e</name>
    <name evidence="6" type="ordered locus">Metfor_0355</name>
</gene>
<reference evidence="6 7" key="2">
    <citation type="journal article" date="2014" name="Genome Announc.">
        <title>Complete Genome Sequence of Methanoregula formicica SMSPT, a Mesophilic Hydrogenotrophic Methanogen Isolated from a Methanogenic Upflow Anaerobic Sludge Blanket Reactor.</title>
        <authorList>
            <person name="Yamamoto K."/>
            <person name="Tamaki H."/>
            <person name="Cadillo-Quiroz H."/>
            <person name="Imachi H."/>
            <person name="Kyrpides N."/>
            <person name="Woyke T."/>
            <person name="Goodwin L."/>
            <person name="Zinder S.H."/>
            <person name="Kamagata Y."/>
            <person name="Liu W.T."/>
        </authorList>
    </citation>
    <scope>NUCLEOTIDE SEQUENCE [LARGE SCALE GENOMIC DNA]</scope>
    <source>
        <strain evidence="7">DSM 22288 / NBRC 105244 / SMSP</strain>
    </source>
</reference>
<dbReference type="NCBIfam" id="NF003294">
    <property type="entry name" value="PRK04290.1-3"/>
    <property type="match status" value="1"/>
</dbReference>
<dbReference type="GO" id="GO:1990904">
    <property type="term" value="C:ribonucleoprotein complex"/>
    <property type="evidence" value="ECO:0007669"/>
    <property type="project" value="UniProtKB-KW"/>
</dbReference>
<dbReference type="GO" id="GO:0006412">
    <property type="term" value="P:translation"/>
    <property type="evidence" value="ECO:0007669"/>
    <property type="project" value="UniProtKB-UniRule"/>
</dbReference>
<dbReference type="PANTHER" id="PTHR11502">
    <property type="entry name" value="40S RIBOSOMAL PROTEIN S6"/>
    <property type="match status" value="1"/>
</dbReference>
<dbReference type="HAMAP" id="MF_00512">
    <property type="entry name" value="Ribosomal_eS6"/>
    <property type="match status" value="1"/>
</dbReference>
<evidence type="ECO:0000256" key="3">
    <source>
        <dbReference type="ARBA" id="ARBA00023274"/>
    </source>
</evidence>
<organism evidence="6 7">
    <name type="scientific">Methanoregula formicica (strain DSM 22288 / NBRC 105244 / SMSP)</name>
    <dbReference type="NCBI Taxonomy" id="593750"/>
    <lineage>
        <taxon>Archaea</taxon>
        <taxon>Methanobacteriati</taxon>
        <taxon>Methanobacteriota</taxon>
        <taxon>Stenosarchaea group</taxon>
        <taxon>Methanomicrobia</taxon>
        <taxon>Methanomicrobiales</taxon>
        <taxon>Methanoregulaceae</taxon>
        <taxon>Methanoregula</taxon>
    </lineage>
</organism>
<evidence type="ECO:0000256" key="1">
    <source>
        <dbReference type="ARBA" id="ARBA00009312"/>
    </source>
</evidence>
<dbReference type="FunCoup" id="L0HBL9">
    <property type="interactions" value="120"/>
</dbReference>
<dbReference type="Pfam" id="PF01092">
    <property type="entry name" value="Ribosomal_S6e"/>
    <property type="match status" value="1"/>
</dbReference>
<keyword evidence="3 4" id="KW-0687">Ribonucleoprotein</keyword>
<dbReference type="InParanoid" id="L0HBL9"/>
<dbReference type="GO" id="GO:0005840">
    <property type="term" value="C:ribosome"/>
    <property type="evidence" value="ECO:0007669"/>
    <property type="project" value="UniProtKB-KW"/>
</dbReference>
<feature type="region of interest" description="Disordered" evidence="5">
    <location>
        <begin position="127"/>
        <end position="146"/>
    </location>
</feature>
<evidence type="ECO:0000313" key="7">
    <source>
        <dbReference type="Proteomes" id="UP000010824"/>
    </source>
</evidence>
<dbReference type="GO" id="GO:0003735">
    <property type="term" value="F:structural constituent of ribosome"/>
    <property type="evidence" value="ECO:0007669"/>
    <property type="project" value="InterPro"/>
</dbReference>
<dbReference type="Proteomes" id="UP000010824">
    <property type="component" value="Chromosome"/>
</dbReference>
<dbReference type="STRING" id="593750.Metfor_0355"/>
<accession>L0HBL9</accession>
<dbReference type="EMBL" id="CP003167">
    <property type="protein sequence ID" value="AGB01430.1"/>
    <property type="molecule type" value="Genomic_DNA"/>
</dbReference>
<evidence type="ECO:0000313" key="6">
    <source>
        <dbReference type="EMBL" id="AGB01430.1"/>
    </source>
</evidence>
<evidence type="ECO:0000256" key="4">
    <source>
        <dbReference type="HAMAP-Rule" id="MF_00512"/>
    </source>
</evidence>
<keyword evidence="2 4" id="KW-0689">Ribosomal protein</keyword>
<evidence type="ECO:0000256" key="2">
    <source>
        <dbReference type="ARBA" id="ARBA00022980"/>
    </source>
</evidence>
<comment type="similarity">
    <text evidence="1 4">Belongs to the eukaryotic ribosomal protein eS6 family.</text>
</comment>
<evidence type="ECO:0000256" key="5">
    <source>
        <dbReference type="SAM" id="MobiDB-lite"/>
    </source>
</evidence>